<dbReference type="Pfam" id="PF04045">
    <property type="entry name" value="P34-Arc"/>
    <property type="match status" value="1"/>
</dbReference>
<evidence type="ECO:0000256" key="4">
    <source>
        <dbReference type="ARBA" id="ARBA00023203"/>
    </source>
</evidence>
<comment type="similarity">
    <text evidence="2 6">Belongs to the ARPC2 family.</text>
</comment>
<dbReference type="Gene3D" id="3.30.1460.20">
    <property type="match status" value="2"/>
</dbReference>
<evidence type="ECO:0000256" key="1">
    <source>
        <dbReference type="ARBA" id="ARBA00004245"/>
    </source>
</evidence>
<keyword evidence="4 6" id="KW-0009">Actin-binding</keyword>
<comment type="function">
    <text evidence="6">Functions as actin-binding component of the Arp2/3 complex which is involved in regulation of actin polymerization and together with an activating nucleation-promoting factor (NPF) mediates the formation of branched actin networks.</text>
</comment>
<dbReference type="Proteomes" id="UP001158576">
    <property type="component" value="Chromosome XSR"/>
</dbReference>
<evidence type="ECO:0000313" key="8">
    <source>
        <dbReference type="Proteomes" id="UP001158576"/>
    </source>
</evidence>
<accession>A0ABN7SFE1</accession>
<proteinExistence type="inferred from homology"/>
<evidence type="ECO:0000256" key="6">
    <source>
        <dbReference type="RuleBase" id="RU364015"/>
    </source>
</evidence>
<dbReference type="PANTHER" id="PTHR12058:SF0">
    <property type="entry name" value="ACTIN-RELATED PROTEIN 2_3 COMPLEX SUBUNIT 2"/>
    <property type="match status" value="1"/>
</dbReference>
<sequence>MILLEVENRGVFDALTNHFKSGREKGKFDHVNARIVDFDGCIYHLYSPDGSNRDRLELALEIAFFDQLEKHGATDKLKEVYGQFLQSVGKRIVLAFPLSAIPENYEQLARDAARLKRNCFAAVFEKYFQAQASGSQIQRAVIHFREGESVYVEAKSDRVTVIFSTTFREKDDIVVGGVFLQEFKEGRRASATAPQVLFSTKEPPSELRGTDARSGEDVGYITFVLLPRHFADGTRDKTIDLIHTFRNYLHYHIKCSKAYINSRMRNKTSDFLKVLNRARPEAEAKKRFGS</sequence>
<keyword evidence="3 6" id="KW-0963">Cytoplasm</keyword>
<keyword evidence="5 6" id="KW-0206">Cytoskeleton</keyword>
<evidence type="ECO:0000256" key="2">
    <source>
        <dbReference type="ARBA" id="ARBA00007192"/>
    </source>
</evidence>
<name>A0ABN7SFE1_OIKDI</name>
<keyword evidence="8" id="KW-1185">Reference proteome</keyword>
<comment type="subcellular location">
    <subcellularLocation>
        <location evidence="1 6">Cytoplasm</location>
        <location evidence="1 6">Cytoskeleton</location>
    </subcellularLocation>
</comment>
<evidence type="ECO:0000313" key="7">
    <source>
        <dbReference type="EMBL" id="CAG5097250.1"/>
    </source>
</evidence>
<dbReference type="PANTHER" id="PTHR12058">
    <property type="entry name" value="ARP2/3 COMPLEX 34 KDA SUBUNIT"/>
    <property type="match status" value="1"/>
</dbReference>
<organism evidence="7 8">
    <name type="scientific">Oikopleura dioica</name>
    <name type="common">Tunicate</name>
    <dbReference type="NCBI Taxonomy" id="34765"/>
    <lineage>
        <taxon>Eukaryota</taxon>
        <taxon>Metazoa</taxon>
        <taxon>Chordata</taxon>
        <taxon>Tunicata</taxon>
        <taxon>Appendicularia</taxon>
        <taxon>Copelata</taxon>
        <taxon>Oikopleuridae</taxon>
        <taxon>Oikopleura</taxon>
    </lineage>
</organism>
<dbReference type="InterPro" id="IPR007188">
    <property type="entry name" value="ARPC2"/>
</dbReference>
<evidence type="ECO:0000256" key="3">
    <source>
        <dbReference type="ARBA" id="ARBA00022490"/>
    </source>
</evidence>
<dbReference type="SUPFAM" id="SSF69645">
    <property type="entry name" value="Arp2/3 complex subunits"/>
    <property type="match status" value="2"/>
</dbReference>
<dbReference type="InterPro" id="IPR034666">
    <property type="entry name" value="ARPC2/4"/>
</dbReference>
<reference evidence="7 8" key="1">
    <citation type="submission" date="2021-04" db="EMBL/GenBank/DDBJ databases">
        <authorList>
            <person name="Bliznina A."/>
        </authorList>
    </citation>
    <scope>NUCLEOTIDE SEQUENCE [LARGE SCALE GENOMIC DNA]</scope>
</reference>
<protein>
    <recommendedName>
        <fullName evidence="6">Arp2/3 complex 34 kDa subunit</fullName>
    </recommendedName>
</protein>
<dbReference type="EMBL" id="OU015569">
    <property type="protein sequence ID" value="CAG5097250.1"/>
    <property type="molecule type" value="Genomic_DNA"/>
</dbReference>
<evidence type="ECO:0000256" key="5">
    <source>
        <dbReference type="ARBA" id="ARBA00023212"/>
    </source>
</evidence>
<gene>
    <name evidence="7" type="ORF">OKIOD_LOCUS6555</name>
</gene>
<comment type="subunit">
    <text evidence="6">Component of the Arp2/3 complex.</text>
</comment>